<reference evidence="2 3" key="1">
    <citation type="submission" date="2014-08" db="EMBL/GenBank/DDBJ databases">
        <title>Complete genome of a marine bacteria Jeotgalibacillus malaysiensis.</title>
        <authorList>
            <person name="Yaakop A.S."/>
            <person name="Chan K.-G."/>
            <person name="Goh K.M."/>
        </authorList>
    </citation>
    <scope>NUCLEOTIDE SEQUENCE [LARGE SCALE GENOMIC DNA]</scope>
    <source>
        <strain evidence="2 3">D5</strain>
    </source>
</reference>
<dbReference type="PROSITE" id="PS51257">
    <property type="entry name" value="PROKAR_LIPOPROTEIN"/>
    <property type="match status" value="1"/>
</dbReference>
<evidence type="ECO:0000256" key="1">
    <source>
        <dbReference type="SAM" id="SignalP"/>
    </source>
</evidence>
<feature type="chain" id="PRO_5038396980" description="Lipoprotein" evidence="1">
    <location>
        <begin position="22"/>
        <end position="165"/>
    </location>
</feature>
<proteinExistence type="predicted"/>
<gene>
    <name evidence="2" type="ORF">JMA_29020</name>
</gene>
<dbReference type="EMBL" id="CP009416">
    <property type="protein sequence ID" value="AJD92219.1"/>
    <property type="molecule type" value="Genomic_DNA"/>
</dbReference>
<sequence>MKKIILMITTFLTALSLSACLKVGDPINTSSLAVIDYISDEEYQEVLKFVSGNPQKNDFRKVIYDFKLEHGDDVIKREIRFPDPDSWQNTLDSIDNQERHLIETGDEQNDPNENVVLYHREIIFNSKGLNNQKVEEALNAIFIDVFVDSDVGTPTDKTYQIFEAE</sequence>
<evidence type="ECO:0000313" key="3">
    <source>
        <dbReference type="Proteomes" id="UP000031449"/>
    </source>
</evidence>
<dbReference type="KEGG" id="jeo:JMA_29020"/>
<protein>
    <recommendedName>
        <fullName evidence="4">Lipoprotein</fullName>
    </recommendedName>
</protein>
<evidence type="ECO:0000313" key="2">
    <source>
        <dbReference type="EMBL" id="AJD92219.1"/>
    </source>
</evidence>
<dbReference type="AlphaFoldDB" id="A0A0B5AW13"/>
<accession>A0A0B5AW13</accession>
<feature type="signal peptide" evidence="1">
    <location>
        <begin position="1"/>
        <end position="21"/>
    </location>
</feature>
<dbReference type="HOGENOM" id="CLU_1608647_0_0_9"/>
<name>A0A0B5AW13_9BACL</name>
<dbReference type="BioCyc" id="JESP1508404:G14D9-12183-MONOMER"/>
<dbReference type="Proteomes" id="UP000031449">
    <property type="component" value="Chromosome"/>
</dbReference>
<organism evidence="2 3">
    <name type="scientific">Jeotgalibacillus malaysiensis</name>
    <dbReference type="NCBI Taxonomy" id="1508404"/>
    <lineage>
        <taxon>Bacteria</taxon>
        <taxon>Bacillati</taxon>
        <taxon>Bacillota</taxon>
        <taxon>Bacilli</taxon>
        <taxon>Bacillales</taxon>
        <taxon>Caryophanaceae</taxon>
        <taxon>Jeotgalibacillus</taxon>
    </lineage>
</organism>
<keyword evidence="1" id="KW-0732">Signal</keyword>
<dbReference type="OrthoDB" id="2967173at2"/>
<keyword evidence="3" id="KW-1185">Reference proteome</keyword>
<evidence type="ECO:0008006" key="4">
    <source>
        <dbReference type="Google" id="ProtNLM"/>
    </source>
</evidence>